<comment type="caution">
    <text evidence="1">The sequence shown here is derived from an EMBL/GenBank/DDBJ whole genome shotgun (WGS) entry which is preliminary data.</text>
</comment>
<keyword evidence="2" id="KW-1185">Reference proteome</keyword>
<sequence length="76" mass="8411">MSISIGGTGAARQFQGLSTDSATWQNLKQVIASSSGFDKWQRSRETSVESAERSNDTYLDELVASYLRETLETLAY</sequence>
<dbReference type="EMBL" id="JAZBJZ010000006">
    <property type="protein sequence ID" value="MEE3715680.1"/>
    <property type="molecule type" value="Genomic_DNA"/>
</dbReference>
<evidence type="ECO:0000313" key="2">
    <source>
        <dbReference type="Proteomes" id="UP001333818"/>
    </source>
</evidence>
<evidence type="ECO:0000313" key="1">
    <source>
        <dbReference type="EMBL" id="MEE3715680.1"/>
    </source>
</evidence>
<proteinExistence type="predicted"/>
<reference evidence="1" key="1">
    <citation type="submission" date="2024-01" db="EMBL/GenBank/DDBJ databases">
        <title>Bank of Algae and Cyanobacteria of the Azores (BACA) strain genomes.</title>
        <authorList>
            <person name="Luz R."/>
            <person name="Cordeiro R."/>
            <person name="Fonseca A."/>
            <person name="Goncalves V."/>
        </authorList>
    </citation>
    <scope>NUCLEOTIDE SEQUENCE</scope>
    <source>
        <strain evidence="1">BACA0141</strain>
    </source>
</reference>
<protein>
    <submittedName>
        <fullName evidence="1">Uncharacterized protein</fullName>
    </submittedName>
</protein>
<dbReference type="RefSeq" id="WP_330482103.1">
    <property type="nucleotide sequence ID" value="NZ_JAZBJZ010000006.1"/>
</dbReference>
<organism evidence="1 2">
    <name type="scientific">Tumidithrix elongata BACA0141</name>
    <dbReference type="NCBI Taxonomy" id="2716417"/>
    <lineage>
        <taxon>Bacteria</taxon>
        <taxon>Bacillati</taxon>
        <taxon>Cyanobacteriota</taxon>
        <taxon>Cyanophyceae</taxon>
        <taxon>Pseudanabaenales</taxon>
        <taxon>Pseudanabaenaceae</taxon>
        <taxon>Tumidithrix</taxon>
        <taxon>Tumidithrix elongata</taxon>
    </lineage>
</organism>
<accession>A0AAW9PXJ5</accession>
<gene>
    <name evidence="1" type="ORF">V2H45_02850</name>
</gene>
<name>A0AAW9PXJ5_9CYAN</name>
<dbReference type="Proteomes" id="UP001333818">
    <property type="component" value="Unassembled WGS sequence"/>
</dbReference>
<dbReference type="AlphaFoldDB" id="A0AAW9PXJ5"/>